<keyword evidence="2" id="KW-1185">Reference proteome</keyword>
<evidence type="ECO:0000313" key="1">
    <source>
        <dbReference type="EMBL" id="SDO59797.1"/>
    </source>
</evidence>
<dbReference type="EMBL" id="FNHS01000029">
    <property type="protein sequence ID" value="SDO59797.1"/>
    <property type="molecule type" value="Genomic_DNA"/>
</dbReference>
<gene>
    <name evidence="1" type="ORF">SAMN05216360_12927</name>
</gene>
<dbReference type="OrthoDB" id="8005757at2"/>
<protein>
    <submittedName>
        <fullName evidence="1">Uncharacterized protein</fullName>
    </submittedName>
</protein>
<dbReference type="Proteomes" id="UP000198704">
    <property type="component" value="Unassembled WGS sequence"/>
</dbReference>
<dbReference type="RefSeq" id="WP_143012361.1">
    <property type="nucleotide sequence ID" value="NZ_FNHS01000029.1"/>
</dbReference>
<organism evidence="1 2">
    <name type="scientific">Methylobacterium phyllostachyos</name>
    <dbReference type="NCBI Taxonomy" id="582672"/>
    <lineage>
        <taxon>Bacteria</taxon>
        <taxon>Pseudomonadati</taxon>
        <taxon>Pseudomonadota</taxon>
        <taxon>Alphaproteobacteria</taxon>
        <taxon>Hyphomicrobiales</taxon>
        <taxon>Methylobacteriaceae</taxon>
        <taxon>Methylobacterium</taxon>
    </lineage>
</organism>
<name>A0A1H0KV11_9HYPH</name>
<evidence type="ECO:0000313" key="2">
    <source>
        <dbReference type="Proteomes" id="UP000198704"/>
    </source>
</evidence>
<proteinExistence type="predicted"/>
<reference evidence="2" key="1">
    <citation type="submission" date="2016-10" db="EMBL/GenBank/DDBJ databases">
        <authorList>
            <person name="Varghese N."/>
            <person name="Submissions S."/>
        </authorList>
    </citation>
    <scope>NUCLEOTIDE SEQUENCE [LARGE SCALE GENOMIC DNA]</scope>
    <source>
        <strain evidence="2">BL47</strain>
    </source>
</reference>
<sequence>MLSLKLPNPFRRSNVDSLRDRAANLQADLARIAQPNATQVTAPAPDAAQPSDLVHACNQAMVDWNTIQPRSRAEDWGDEQLDEALDAYGAVFRRAINEPARDVAELQAKARLLLHDLEAHNTTDREESTLTDDVRLTRVILREVAALHNTAALTDLTDWRDPPLGFMAFPAIDPQGFVIIREGLRMELERLHRIALAEYARKVGPDATEATRARVHRELRLDAFEAVAPNGDAEILALGLALDEAHARWRAATPAYWAAQDHVRQACERAKARGGSAHAASIAAWNAPGIAEANDTFDAIGAELERISKAIWRTPARTPLGLAVKARATLVMVFVSGQYERDSHLGEGEDLTEQATRALIEACCMLAGVDWKGQPLGEDAAEGPPRPVVPPVRAWAIEQAAKVNLSGLDILQLHNLYGLFAGAADTWSAATCVPWARQSPESPFHTLTAGGETVEREEQRAAEVRDRIVAEIRTKIPTGSLEHGWRLEILIRHEMLCEGSLQHAPDLRAEIAKAWGG</sequence>
<dbReference type="STRING" id="582672.SAMN05216360_12927"/>
<dbReference type="AlphaFoldDB" id="A0A1H0KV11"/>
<accession>A0A1H0KV11</accession>